<evidence type="ECO:0000259" key="1">
    <source>
        <dbReference type="Pfam" id="PF09511"/>
    </source>
</evidence>
<name>A0A9E7V2P7_9CAUD</name>
<dbReference type="Pfam" id="PF09511">
    <property type="entry name" value="RNA_lig_T4_1"/>
    <property type="match status" value="1"/>
</dbReference>
<feature type="domain" description="T4 RNA ligase 1-like N-terminal" evidence="1">
    <location>
        <begin position="52"/>
        <end position="234"/>
    </location>
</feature>
<protein>
    <submittedName>
        <fullName evidence="2">RNA ligase</fullName>
    </submittedName>
</protein>
<dbReference type="KEGG" id="vg:80034734"/>
<organism evidence="2 3">
    <name type="scientific">Arthrobacter phage Bauer</name>
    <dbReference type="NCBI Taxonomy" id="2985648"/>
    <lineage>
        <taxon>Viruses</taxon>
        <taxon>Duplodnaviria</taxon>
        <taxon>Heunggongvirae</taxon>
        <taxon>Uroviricota</taxon>
        <taxon>Caudoviricetes</taxon>
        <taxon>Bauervirus</taxon>
        <taxon>Bauervirus bauer</taxon>
    </lineage>
</organism>
<gene>
    <name evidence="2" type="primary">70</name>
    <name evidence="2" type="ORF">SEA_BAUER_70</name>
</gene>
<dbReference type="GeneID" id="80034734"/>
<evidence type="ECO:0000313" key="3">
    <source>
        <dbReference type="Proteomes" id="UP001156221"/>
    </source>
</evidence>
<accession>A0A9E7V2P7</accession>
<keyword evidence="2" id="KW-0436">Ligase</keyword>
<sequence length="355" mass="40197">MHIDELFSPELLAAEIEGKRIRPNDHPTLPLRLYNYTELAQYQKAWNDVTRNCRGLIVHRETGEIIARPFPKFFNYSEDHHPDFDLAEPVTVTDKLDGSLGIIYPTGDGGYAVATRGSFTSEQAIHATAILRERYADWQPAEGSTVLVEIIYPQNRIVVDYGDVDDLILLGAVHIETGITSTPREVHWHGERTDVLSYASFAEALAAEPRKNSEGLVVHFRTSDVRVKIKQDDYVALHRIVTGWNERTIWERLASGQSLDLLIEGLPDEFHKWATGIADGLTAKHTILINEACTEHLSILNRMPSGWTRKDYALEAAKRPLFRPALFQLLDGRDISDWAWKQIYPTYEAKEPAAA</sequence>
<dbReference type="Proteomes" id="UP001156221">
    <property type="component" value="Segment"/>
</dbReference>
<keyword evidence="3" id="KW-1185">Reference proteome</keyword>
<dbReference type="EMBL" id="OP580516">
    <property type="protein sequence ID" value="UYM26619.1"/>
    <property type="molecule type" value="Genomic_DNA"/>
</dbReference>
<proteinExistence type="predicted"/>
<evidence type="ECO:0000313" key="2">
    <source>
        <dbReference type="EMBL" id="UYM26619.1"/>
    </source>
</evidence>
<reference evidence="2" key="1">
    <citation type="submission" date="2022-10" db="EMBL/GenBank/DDBJ databases">
        <authorList>
            <person name="Shreffler J."/>
            <person name="Spring A.M."/>
            <person name="Klyczek K."/>
            <person name="Garlena R.A."/>
            <person name="Russell D.A."/>
            <person name="Pope W.H."/>
            <person name="Jacobs-Sera D."/>
            <person name="Hatfull G.F."/>
        </authorList>
    </citation>
    <scope>NUCLEOTIDE SEQUENCE</scope>
</reference>
<dbReference type="InterPro" id="IPR019039">
    <property type="entry name" value="T4-Rnl1-like_N"/>
</dbReference>
<dbReference type="RefSeq" id="YP_010761363.1">
    <property type="nucleotide sequence ID" value="NC_073594.1"/>
</dbReference>
<dbReference type="GO" id="GO:0016874">
    <property type="term" value="F:ligase activity"/>
    <property type="evidence" value="ECO:0007669"/>
    <property type="project" value="UniProtKB-KW"/>
</dbReference>